<evidence type="ECO:0000256" key="2">
    <source>
        <dbReference type="ARBA" id="ARBA00023002"/>
    </source>
</evidence>
<dbReference type="SMART" id="SM00822">
    <property type="entry name" value="PKS_KR"/>
    <property type="match status" value="1"/>
</dbReference>
<keyword evidence="6" id="KW-1185">Reference proteome</keyword>
<accession>A0A4U1J9C9</accession>
<dbReference type="OrthoDB" id="658698at2"/>
<dbReference type="Gene3D" id="3.40.50.720">
    <property type="entry name" value="NAD(P)-binding Rossmann-like Domain"/>
    <property type="match status" value="1"/>
</dbReference>
<feature type="domain" description="Ketoreductase" evidence="4">
    <location>
        <begin position="7"/>
        <end position="185"/>
    </location>
</feature>
<dbReference type="PANTHER" id="PTHR43391">
    <property type="entry name" value="RETINOL DEHYDROGENASE-RELATED"/>
    <property type="match status" value="1"/>
</dbReference>
<sequence>MGLRSSGCSVITGAGGGFGRALALELAARGGRLVLSDIQPGAAEETARLARARGVASATALGCDVTKIEDVEALANACEGPVDLLVNNAGVSSGGLVGDLSLADWRWTIEVDLFGVIHGCHTFVPRMKKQGAGHILNVASAAGLLCAPRMAAYNAAKAGVIAISETLAVELDGTGVGVTVLCPTFFKTDIVNSGRFADQETRTMADQLMAGGRPVEEVVLAALAAVEHDELYAVPMADARWLWRMKRALPSSFRKLISFGVNLRAKR</sequence>
<evidence type="ECO:0000259" key="4">
    <source>
        <dbReference type="SMART" id="SM00822"/>
    </source>
</evidence>
<dbReference type="SUPFAM" id="SSF51735">
    <property type="entry name" value="NAD(P)-binding Rossmann-fold domains"/>
    <property type="match status" value="1"/>
</dbReference>
<dbReference type="Proteomes" id="UP000309215">
    <property type="component" value="Unassembled WGS sequence"/>
</dbReference>
<evidence type="ECO:0000256" key="1">
    <source>
        <dbReference type="ARBA" id="ARBA00006484"/>
    </source>
</evidence>
<dbReference type="InterPro" id="IPR036291">
    <property type="entry name" value="NAD(P)-bd_dom_sf"/>
</dbReference>
<dbReference type="GO" id="GO:0016491">
    <property type="term" value="F:oxidoreductase activity"/>
    <property type="evidence" value="ECO:0007669"/>
    <property type="project" value="UniProtKB-KW"/>
</dbReference>
<dbReference type="RefSeq" id="WP_136931602.1">
    <property type="nucleotide sequence ID" value="NZ_SSMQ01000028.1"/>
</dbReference>
<comment type="caution">
    <text evidence="5">The sequence shown here is derived from an EMBL/GenBank/DDBJ whole genome shotgun (WGS) entry which is preliminary data.</text>
</comment>
<reference evidence="5 6" key="1">
    <citation type="submission" date="2019-04" db="EMBL/GenBank/DDBJ databases">
        <authorList>
            <person name="Li Y."/>
            <person name="Wang J."/>
        </authorList>
    </citation>
    <scope>NUCLEOTIDE SEQUENCE [LARGE SCALE GENOMIC DNA]</scope>
    <source>
        <strain evidence="5 6">DSM 14668</strain>
    </source>
</reference>
<comment type="similarity">
    <text evidence="1 3">Belongs to the short-chain dehydrogenases/reductases (SDR) family.</text>
</comment>
<evidence type="ECO:0000256" key="3">
    <source>
        <dbReference type="RuleBase" id="RU000363"/>
    </source>
</evidence>
<dbReference type="InterPro" id="IPR002347">
    <property type="entry name" value="SDR_fam"/>
</dbReference>
<proteinExistence type="inferred from homology"/>
<name>A0A4U1J9C9_9BACT</name>
<protein>
    <submittedName>
        <fullName evidence="5">SDR family NAD(P)-dependent oxidoreductase</fullName>
    </submittedName>
</protein>
<evidence type="ECO:0000313" key="6">
    <source>
        <dbReference type="Proteomes" id="UP000309215"/>
    </source>
</evidence>
<dbReference type="AlphaFoldDB" id="A0A4U1J9C9"/>
<evidence type="ECO:0000313" key="5">
    <source>
        <dbReference type="EMBL" id="TKD03482.1"/>
    </source>
</evidence>
<dbReference type="PRINTS" id="PR00081">
    <property type="entry name" value="GDHRDH"/>
</dbReference>
<keyword evidence="2" id="KW-0560">Oxidoreductase</keyword>
<gene>
    <name evidence="5" type="ORF">E8A74_25075</name>
</gene>
<dbReference type="CDD" id="cd05233">
    <property type="entry name" value="SDR_c"/>
    <property type="match status" value="1"/>
</dbReference>
<dbReference type="PROSITE" id="PS00061">
    <property type="entry name" value="ADH_SHORT"/>
    <property type="match status" value="1"/>
</dbReference>
<dbReference type="PANTHER" id="PTHR43391:SF12">
    <property type="entry name" value="OXIDOREDUCTASE EPHD-RELATED"/>
    <property type="match status" value="1"/>
</dbReference>
<dbReference type="PRINTS" id="PR00080">
    <property type="entry name" value="SDRFAMILY"/>
</dbReference>
<dbReference type="EMBL" id="SSMQ01000028">
    <property type="protein sequence ID" value="TKD03482.1"/>
    <property type="molecule type" value="Genomic_DNA"/>
</dbReference>
<dbReference type="InterPro" id="IPR020904">
    <property type="entry name" value="Sc_DH/Rdtase_CS"/>
</dbReference>
<organism evidence="5 6">
    <name type="scientific">Polyangium fumosum</name>
    <dbReference type="NCBI Taxonomy" id="889272"/>
    <lineage>
        <taxon>Bacteria</taxon>
        <taxon>Pseudomonadati</taxon>
        <taxon>Myxococcota</taxon>
        <taxon>Polyangia</taxon>
        <taxon>Polyangiales</taxon>
        <taxon>Polyangiaceae</taxon>
        <taxon>Polyangium</taxon>
    </lineage>
</organism>
<dbReference type="Pfam" id="PF00106">
    <property type="entry name" value="adh_short"/>
    <property type="match status" value="1"/>
</dbReference>
<dbReference type="InterPro" id="IPR057326">
    <property type="entry name" value="KR_dom"/>
</dbReference>